<organism evidence="1 2">
    <name type="scientific">Alligator mississippiensis</name>
    <name type="common">American alligator</name>
    <dbReference type="NCBI Taxonomy" id="8496"/>
    <lineage>
        <taxon>Eukaryota</taxon>
        <taxon>Metazoa</taxon>
        <taxon>Chordata</taxon>
        <taxon>Craniata</taxon>
        <taxon>Vertebrata</taxon>
        <taxon>Euteleostomi</taxon>
        <taxon>Archelosauria</taxon>
        <taxon>Archosauria</taxon>
        <taxon>Crocodylia</taxon>
        <taxon>Alligatoridae</taxon>
        <taxon>Alligatorinae</taxon>
        <taxon>Alligator</taxon>
    </lineage>
</organism>
<sequence>MASRLHGGRGDEREICQELLVEVGLKTVRKDSLCLEGCTTSSTTGPQYYLGFLGATVILKQNSCFPDSSM</sequence>
<gene>
    <name evidence="1" type="ORF">Y1Q_0021655</name>
</gene>
<proteinExistence type="predicted"/>
<keyword evidence="2" id="KW-1185">Reference proteome</keyword>
<name>A0A151PAK9_ALLMI</name>
<dbReference type="AlphaFoldDB" id="A0A151PAK9"/>
<accession>A0A151PAK9</accession>
<evidence type="ECO:0000313" key="1">
    <source>
        <dbReference type="EMBL" id="KYO46078.1"/>
    </source>
</evidence>
<reference evidence="1 2" key="1">
    <citation type="journal article" date="2012" name="Genome Biol.">
        <title>Sequencing three crocodilian genomes to illuminate the evolution of archosaurs and amniotes.</title>
        <authorList>
            <person name="St John J.A."/>
            <person name="Braun E.L."/>
            <person name="Isberg S.R."/>
            <person name="Miles L.G."/>
            <person name="Chong A.Y."/>
            <person name="Gongora J."/>
            <person name="Dalzell P."/>
            <person name="Moran C."/>
            <person name="Bed'hom B."/>
            <person name="Abzhanov A."/>
            <person name="Burgess S.C."/>
            <person name="Cooksey A.M."/>
            <person name="Castoe T.A."/>
            <person name="Crawford N.G."/>
            <person name="Densmore L.D."/>
            <person name="Drew J.C."/>
            <person name="Edwards S.V."/>
            <person name="Faircloth B.C."/>
            <person name="Fujita M.K."/>
            <person name="Greenwold M.J."/>
            <person name="Hoffmann F.G."/>
            <person name="Howard J.M."/>
            <person name="Iguchi T."/>
            <person name="Janes D.E."/>
            <person name="Khan S.Y."/>
            <person name="Kohno S."/>
            <person name="de Koning A.J."/>
            <person name="Lance S.L."/>
            <person name="McCarthy F.M."/>
            <person name="McCormack J.E."/>
            <person name="Merchant M.E."/>
            <person name="Peterson D.G."/>
            <person name="Pollock D.D."/>
            <person name="Pourmand N."/>
            <person name="Raney B.J."/>
            <person name="Roessler K.A."/>
            <person name="Sanford J.R."/>
            <person name="Sawyer R.H."/>
            <person name="Schmidt C.J."/>
            <person name="Triplett E.W."/>
            <person name="Tuberville T.D."/>
            <person name="Venegas-Anaya M."/>
            <person name="Howard J.T."/>
            <person name="Jarvis E.D."/>
            <person name="Guillette L.J.Jr."/>
            <person name="Glenn T.C."/>
            <person name="Green R.E."/>
            <person name="Ray D.A."/>
        </authorList>
    </citation>
    <scope>NUCLEOTIDE SEQUENCE [LARGE SCALE GENOMIC DNA]</scope>
    <source>
        <strain evidence="1">KSC_2009_1</strain>
    </source>
</reference>
<comment type="caution">
    <text evidence="1">The sequence shown here is derived from an EMBL/GenBank/DDBJ whole genome shotgun (WGS) entry which is preliminary data.</text>
</comment>
<dbReference type="EMBL" id="AKHW03000533">
    <property type="protein sequence ID" value="KYO46078.1"/>
    <property type="molecule type" value="Genomic_DNA"/>
</dbReference>
<dbReference type="Proteomes" id="UP000050525">
    <property type="component" value="Unassembled WGS sequence"/>
</dbReference>
<protein>
    <submittedName>
        <fullName evidence="1">Uncharacterized protein</fullName>
    </submittedName>
</protein>
<evidence type="ECO:0000313" key="2">
    <source>
        <dbReference type="Proteomes" id="UP000050525"/>
    </source>
</evidence>